<name>A0A4R7ZMR5_9ACTN</name>
<keyword evidence="3" id="KW-1185">Reference proteome</keyword>
<dbReference type="EMBL" id="SODF01000002">
    <property type="protein sequence ID" value="TDW18755.1"/>
    <property type="molecule type" value="Genomic_DNA"/>
</dbReference>
<dbReference type="PANTHER" id="PTHR43649">
    <property type="entry name" value="ARABINOSE-BINDING PROTEIN-RELATED"/>
    <property type="match status" value="1"/>
</dbReference>
<dbReference type="AlphaFoldDB" id="A0A4R7ZMR5"/>
<proteinExistence type="predicted"/>
<sequence length="476" mass="50201">MRSLSRLTTVGVLGAAALALLTGCLGSSDSGDSGGQDANRNADAKKVELTIGSNSVKGGKSSAGATFLEDVLIPKFVADQKGKGVDVTVKFQGDGSDDEVYKQKLSLDLSNKSGPDLFQIDGIWVGEFAQAGYIKPLTDTVGDAAKVNDWDGWKQIPESVQALGSYNGQRYGVPGGTDGRVLYFNKKLFQQAGLPADWQPKSWDDIISAGQALKKLPGVTPIQINAGTAMGEATTMQGILPLLVGTGATINSDGKWLGNTPQLRQVLDFYHQIYSTGLGDPVLQKEAKGRDKSFAEFAANKIGVLGESDYFWRSVVEPKEGVAKMADRDSAVGWALIPAMKPGAGVKGQDFVSMSGGGATVINPNTKFPQQAWELMQFMNSADMVKESLDGAAKITQRSDVNSEVLSGDPMLSFIADKVLPITQFRPGLAEYPKVSAALQQATADVVAGKSTDAAATAYEKAVETAAGSKDKVTTN</sequence>
<accession>A0A4R7ZMR5</accession>
<dbReference type="Pfam" id="PF01547">
    <property type="entry name" value="SBP_bac_1"/>
    <property type="match status" value="1"/>
</dbReference>
<gene>
    <name evidence="2" type="ORF">EV650_5351</name>
</gene>
<evidence type="ECO:0000256" key="1">
    <source>
        <dbReference type="SAM" id="SignalP"/>
    </source>
</evidence>
<dbReference type="PANTHER" id="PTHR43649:SF14">
    <property type="entry name" value="BLR3389 PROTEIN"/>
    <property type="match status" value="1"/>
</dbReference>
<dbReference type="InterPro" id="IPR006059">
    <property type="entry name" value="SBP"/>
</dbReference>
<dbReference type="PROSITE" id="PS51257">
    <property type="entry name" value="PROKAR_LIPOPROTEIN"/>
    <property type="match status" value="1"/>
</dbReference>
<dbReference type="InterPro" id="IPR050490">
    <property type="entry name" value="Bact_solute-bd_prot1"/>
</dbReference>
<evidence type="ECO:0000313" key="2">
    <source>
        <dbReference type="EMBL" id="TDW18755.1"/>
    </source>
</evidence>
<dbReference type="Gene3D" id="3.40.190.10">
    <property type="entry name" value="Periplasmic binding protein-like II"/>
    <property type="match status" value="2"/>
</dbReference>
<protein>
    <submittedName>
        <fullName evidence="2">Carbohydrate ABC transporter substrate-binding protein (CUT1 family)</fullName>
    </submittedName>
</protein>
<reference evidence="2 3" key="1">
    <citation type="submission" date="2019-03" db="EMBL/GenBank/DDBJ databases">
        <title>Genomic Encyclopedia of Type Strains, Phase III (KMG-III): the genomes of soil and plant-associated and newly described type strains.</title>
        <authorList>
            <person name="Whitman W."/>
        </authorList>
    </citation>
    <scope>NUCLEOTIDE SEQUENCE [LARGE SCALE GENOMIC DNA]</scope>
    <source>
        <strain evidence="2 3">VKM Ac-2570</strain>
    </source>
</reference>
<dbReference type="SUPFAM" id="SSF53850">
    <property type="entry name" value="Periplasmic binding protein-like II"/>
    <property type="match status" value="1"/>
</dbReference>
<dbReference type="OrthoDB" id="3495561at2"/>
<dbReference type="RefSeq" id="WP_134121698.1">
    <property type="nucleotide sequence ID" value="NZ_SODF01000002.1"/>
</dbReference>
<keyword evidence="1" id="KW-0732">Signal</keyword>
<feature type="chain" id="PRO_5038655714" evidence="1">
    <location>
        <begin position="28"/>
        <end position="476"/>
    </location>
</feature>
<feature type="signal peptide" evidence="1">
    <location>
        <begin position="1"/>
        <end position="27"/>
    </location>
</feature>
<evidence type="ECO:0000313" key="3">
    <source>
        <dbReference type="Proteomes" id="UP000295447"/>
    </source>
</evidence>
<dbReference type="Proteomes" id="UP000295447">
    <property type="component" value="Unassembled WGS sequence"/>
</dbReference>
<organism evidence="2 3">
    <name type="scientific">Kribbella kalugense</name>
    <dbReference type="NCBI Taxonomy" id="2512221"/>
    <lineage>
        <taxon>Bacteria</taxon>
        <taxon>Bacillati</taxon>
        <taxon>Actinomycetota</taxon>
        <taxon>Actinomycetes</taxon>
        <taxon>Propionibacteriales</taxon>
        <taxon>Kribbellaceae</taxon>
        <taxon>Kribbella</taxon>
    </lineage>
</organism>
<comment type="caution">
    <text evidence="2">The sequence shown here is derived from an EMBL/GenBank/DDBJ whole genome shotgun (WGS) entry which is preliminary data.</text>
</comment>